<reference evidence="3 4" key="1">
    <citation type="submission" date="2018-12" db="EMBL/GenBank/DDBJ databases">
        <authorList>
            <consortium name="Pathogen Informatics"/>
        </authorList>
    </citation>
    <scope>NUCLEOTIDE SEQUENCE [LARGE SCALE GENOMIC DNA]</scope>
    <source>
        <strain evidence="3 4">NCTC13354</strain>
    </source>
</reference>
<organism evidence="3 4">
    <name type="scientific">Trueperella bialowiezensis</name>
    <dbReference type="NCBI Taxonomy" id="312285"/>
    <lineage>
        <taxon>Bacteria</taxon>
        <taxon>Bacillati</taxon>
        <taxon>Actinomycetota</taxon>
        <taxon>Actinomycetes</taxon>
        <taxon>Actinomycetales</taxon>
        <taxon>Actinomycetaceae</taxon>
        <taxon>Trueperella</taxon>
    </lineage>
</organism>
<dbReference type="RefSeq" id="WP_164712317.1">
    <property type="nucleotide sequence ID" value="NZ_LR134476.1"/>
</dbReference>
<dbReference type="KEGG" id="tbw:NCTC13354_00648"/>
<evidence type="ECO:0000259" key="2">
    <source>
        <dbReference type="Pfam" id="PF10756"/>
    </source>
</evidence>
<proteinExistence type="predicted"/>
<keyword evidence="1" id="KW-1133">Transmembrane helix</keyword>
<keyword evidence="1" id="KW-0812">Transmembrane</keyword>
<dbReference type="EMBL" id="LR134476">
    <property type="protein sequence ID" value="VEI12950.1"/>
    <property type="molecule type" value="Genomic_DNA"/>
</dbReference>
<evidence type="ECO:0000256" key="1">
    <source>
        <dbReference type="SAM" id="Phobius"/>
    </source>
</evidence>
<dbReference type="AlphaFoldDB" id="A0A3S4YXF6"/>
<sequence length="208" mass="23254">MTLVLRAKSTRLFTFLFIFLAGATLIASTINGGVRELLWATPVCGLIVAIGWAVFWNPRVEVGPSGVRVVNIVREYLVPWTDLRLAENRWGLYIYTRHDSRKISAWAVPSNVGLLSNSWRDRKKTPESPASINWEDGGRVTKFAHVRFVTDLIQSRAGHLRKNPRLRAELASQNGEQWPDRTTVNVQVAPIAAVGTLFALTALMFATN</sequence>
<keyword evidence="1" id="KW-0472">Membrane</keyword>
<keyword evidence="4" id="KW-1185">Reference proteome</keyword>
<accession>A0A3S4YXF6</accession>
<name>A0A3S4YXF6_9ACTO</name>
<evidence type="ECO:0000313" key="3">
    <source>
        <dbReference type="EMBL" id="VEI12950.1"/>
    </source>
</evidence>
<dbReference type="Proteomes" id="UP000269542">
    <property type="component" value="Chromosome"/>
</dbReference>
<feature type="transmembrane region" description="Helical" evidence="1">
    <location>
        <begin position="37"/>
        <end position="56"/>
    </location>
</feature>
<evidence type="ECO:0000313" key="4">
    <source>
        <dbReference type="Proteomes" id="UP000269542"/>
    </source>
</evidence>
<gene>
    <name evidence="3" type="ORF">NCTC13354_00648</name>
</gene>
<feature type="transmembrane region" description="Helical" evidence="1">
    <location>
        <begin position="188"/>
        <end position="206"/>
    </location>
</feature>
<dbReference type="InterPro" id="IPR019692">
    <property type="entry name" value="CFP-6_PH"/>
</dbReference>
<dbReference type="Pfam" id="PF10756">
    <property type="entry name" value="bPH_6"/>
    <property type="match status" value="1"/>
</dbReference>
<feature type="transmembrane region" description="Helical" evidence="1">
    <location>
        <begin position="12"/>
        <end position="31"/>
    </location>
</feature>
<feature type="domain" description="Low molecular weight protein antigen 6 PH" evidence="2">
    <location>
        <begin position="58"/>
        <end position="98"/>
    </location>
</feature>
<protein>
    <submittedName>
        <fullName evidence="3">Protein of uncharacterized function (DUF2581)</fullName>
    </submittedName>
</protein>